<evidence type="ECO:0000256" key="1">
    <source>
        <dbReference type="ARBA" id="ARBA00022801"/>
    </source>
</evidence>
<sequence length="403" mass="46048">MTVTRTLPQAKYELLTETRKTKFTTSYVLVAGTLFVALTALTSCIVYLSWLSLKSHNYKHYNLNMSEQPNSLSESITSLRLKLELYGIAWQENNVYRQTSQLNSNNTSLEFEFKPHQIVENYKLVCYYSIPKGLNSSEELMPEDLDPSLCTHIILTSAKVANGVLMPNSKKDIEIYNRTVTMKKHNQQLKIMLSVSGNSKDVGGFSDVVASCSNRKRCHVIRACRYVSIFARSIRWQCIRFNCVVKAEEYLVLIILTREARRLISTAWSQVRCSGARGLPKTLDGSGWIQGSLSRRMFISSTIDLLITYDLDGVDFDWEFPAWQGNPLERTQFTQLLQELHEELIKIKSPLLVSVAVATPQPIVDQAYEVSKMAQLRREHPYLVLLHVSTLYGIILRHKILPE</sequence>
<gene>
    <name evidence="7" type="ORF">TPSB3V08_LOCUS394</name>
</gene>
<evidence type="ECO:0000256" key="2">
    <source>
        <dbReference type="ARBA" id="ARBA00023295"/>
    </source>
</evidence>
<name>A0A7R9CJK4_TIMPO</name>
<keyword evidence="5" id="KW-0472">Membrane</keyword>
<dbReference type="EMBL" id="OD000127">
    <property type="protein sequence ID" value="CAD7395923.1"/>
    <property type="molecule type" value="Genomic_DNA"/>
</dbReference>
<evidence type="ECO:0000256" key="5">
    <source>
        <dbReference type="SAM" id="Phobius"/>
    </source>
</evidence>
<dbReference type="GO" id="GO:0004568">
    <property type="term" value="F:chitinase activity"/>
    <property type="evidence" value="ECO:0007669"/>
    <property type="project" value="TreeGrafter"/>
</dbReference>
<protein>
    <recommendedName>
        <fullName evidence="6">GH18 domain-containing protein</fullName>
    </recommendedName>
</protein>
<comment type="similarity">
    <text evidence="4">Belongs to the glycosyl hydrolase 18 family.</text>
</comment>
<keyword evidence="5" id="KW-1133">Transmembrane helix</keyword>
<keyword evidence="5" id="KW-0812">Transmembrane</keyword>
<keyword evidence="1 3" id="KW-0378">Hydrolase</keyword>
<feature type="domain" description="GH18" evidence="6">
    <location>
        <begin position="122"/>
        <end position="403"/>
    </location>
</feature>
<evidence type="ECO:0000313" key="7">
    <source>
        <dbReference type="EMBL" id="CAD7395923.1"/>
    </source>
</evidence>
<reference evidence="7" key="1">
    <citation type="submission" date="2020-11" db="EMBL/GenBank/DDBJ databases">
        <authorList>
            <person name="Tran Van P."/>
        </authorList>
    </citation>
    <scope>NUCLEOTIDE SEQUENCE</scope>
</reference>
<dbReference type="GO" id="GO:0008061">
    <property type="term" value="F:chitin binding"/>
    <property type="evidence" value="ECO:0007669"/>
    <property type="project" value="TreeGrafter"/>
</dbReference>
<proteinExistence type="inferred from homology"/>
<feature type="transmembrane region" description="Helical" evidence="5">
    <location>
        <begin position="27"/>
        <end position="50"/>
    </location>
</feature>
<keyword evidence="2 3" id="KW-0326">Glycosidase</keyword>
<dbReference type="SUPFAM" id="SSF51445">
    <property type="entry name" value="(Trans)glycosidases"/>
    <property type="match status" value="2"/>
</dbReference>
<evidence type="ECO:0000256" key="3">
    <source>
        <dbReference type="RuleBase" id="RU000489"/>
    </source>
</evidence>
<dbReference type="GO" id="GO:0006032">
    <property type="term" value="P:chitin catabolic process"/>
    <property type="evidence" value="ECO:0007669"/>
    <property type="project" value="TreeGrafter"/>
</dbReference>
<dbReference type="Pfam" id="PF00704">
    <property type="entry name" value="Glyco_hydro_18"/>
    <property type="match status" value="2"/>
</dbReference>
<dbReference type="Gene3D" id="3.20.20.80">
    <property type="entry name" value="Glycosidases"/>
    <property type="match status" value="2"/>
</dbReference>
<dbReference type="InterPro" id="IPR001223">
    <property type="entry name" value="Glyco_hydro18_cat"/>
</dbReference>
<dbReference type="InterPro" id="IPR001579">
    <property type="entry name" value="Glyco_hydro_18_chit_AS"/>
</dbReference>
<dbReference type="PANTHER" id="PTHR11177:SF390">
    <property type="entry name" value="CHITINASE 11"/>
    <property type="match status" value="1"/>
</dbReference>
<evidence type="ECO:0000256" key="4">
    <source>
        <dbReference type="RuleBase" id="RU004453"/>
    </source>
</evidence>
<dbReference type="GO" id="GO:0005975">
    <property type="term" value="P:carbohydrate metabolic process"/>
    <property type="evidence" value="ECO:0007669"/>
    <property type="project" value="InterPro"/>
</dbReference>
<dbReference type="InterPro" id="IPR017853">
    <property type="entry name" value="GH"/>
</dbReference>
<dbReference type="PROSITE" id="PS51910">
    <property type="entry name" value="GH18_2"/>
    <property type="match status" value="1"/>
</dbReference>
<dbReference type="PANTHER" id="PTHR11177">
    <property type="entry name" value="CHITINASE"/>
    <property type="match status" value="1"/>
</dbReference>
<dbReference type="InterPro" id="IPR050314">
    <property type="entry name" value="Glycosyl_Hydrlase_18"/>
</dbReference>
<evidence type="ECO:0000259" key="6">
    <source>
        <dbReference type="PROSITE" id="PS51910"/>
    </source>
</evidence>
<dbReference type="PROSITE" id="PS01095">
    <property type="entry name" value="GH18_1"/>
    <property type="match status" value="1"/>
</dbReference>
<organism evidence="7">
    <name type="scientific">Timema poppense</name>
    <name type="common">Walking stick</name>
    <dbReference type="NCBI Taxonomy" id="170557"/>
    <lineage>
        <taxon>Eukaryota</taxon>
        <taxon>Metazoa</taxon>
        <taxon>Ecdysozoa</taxon>
        <taxon>Arthropoda</taxon>
        <taxon>Hexapoda</taxon>
        <taxon>Insecta</taxon>
        <taxon>Pterygota</taxon>
        <taxon>Neoptera</taxon>
        <taxon>Polyneoptera</taxon>
        <taxon>Phasmatodea</taxon>
        <taxon>Timematodea</taxon>
        <taxon>Timematoidea</taxon>
        <taxon>Timematidae</taxon>
        <taxon>Timema</taxon>
    </lineage>
</organism>
<dbReference type="GO" id="GO:0005576">
    <property type="term" value="C:extracellular region"/>
    <property type="evidence" value="ECO:0007669"/>
    <property type="project" value="TreeGrafter"/>
</dbReference>
<dbReference type="AlphaFoldDB" id="A0A7R9CJK4"/>
<accession>A0A7R9CJK4</accession>